<dbReference type="Proteomes" id="UP000216885">
    <property type="component" value="Unassembled WGS sequence"/>
</dbReference>
<feature type="region of interest" description="Disordered" evidence="1">
    <location>
        <begin position="22"/>
        <end position="68"/>
    </location>
</feature>
<feature type="region of interest" description="Disordered" evidence="1">
    <location>
        <begin position="116"/>
        <end position="136"/>
    </location>
</feature>
<evidence type="ECO:0000313" key="2">
    <source>
        <dbReference type="EMBL" id="OZI64570.1"/>
    </source>
</evidence>
<name>A0A261UTI4_9BORD</name>
<reference evidence="2 3" key="1">
    <citation type="submission" date="2017-05" db="EMBL/GenBank/DDBJ databases">
        <title>Complete and WGS of Bordetella genogroups.</title>
        <authorList>
            <person name="Spilker T."/>
            <person name="LiPuma J."/>
        </authorList>
    </citation>
    <scope>NUCLEOTIDE SEQUENCE [LARGE SCALE GENOMIC DNA]</scope>
    <source>
        <strain evidence="2 3">AU9919</strain>
    </source>
</reference>
<sequence length="136" mass="15009">MRITRSDVDLWRAREMQGLRRLAEASPFSSQERRPEPALRRASSSRRRLVDRTEQANAAPPIDDQLSDTVGNVTILQHLLDSVLPALDLPAEVRLAAASLLSEDMNHHLRVLGAGLAGEEELEEGEPEAEPDGRLG</sequence>
<comment type="caution">
    <text evidence="2">The sequence shown here is derived from an EMBL/GenBank/DDBJ whole genome shotgun (WGS) entry which is preliminary data.</text>
</comment>
<proteinExistence type="predicted"/>
<gene>
    <name evidence="2" type="ORF">CAL20_02630</name>
</gene>
<protein>
    <submittedName>
        <fullName evidence="2">Uncharacterized protein</fullName>
    </submittedName>
</protein>
<feature type="compositionally biased region" description="Acidic residues" evidence="1">
    <location>
        <begin position="118"/>
        <end position="130"/>
    </location>
</feature>
<evidence type="ECO:0000256" key="1">
    <source>
        <dbReference type="SAM" id="MobiDB-lite"/>
    </source>
</evidence>
<keyword evidence="3" id="KW-1185">Reference proteome</keyword>
<dbReference type="AlphaFoldDB" id="A0A261UTI4"/>
<organism evidence="2 3">
    <name type="scientific">Bordetella genomosp. 4</name>
    <dbReference type="NCBI Taxonomy" id="463044"/>
    <lineage>
        <taxon>Bacteria</taxon>
        <taxon>Pseudomonadati</taxon>
        <taxon>Pseudomonadota</taxon>
        <taxon>Betaproteobacteria</taxon>
        <taxon>Burkholderiales</taxon>
        <taxon>Alcaligenaceae</taxon>
        <taxon>Bordetella</taxon>
    </lineage>
</organism>
<dbReference type="EMBL" id="NEVQ01000003">
    <property type="protein sequence ID" value="OZI64570.1"/>
    <property type="molecule type" value="Genomic_DNA"/>
</dbReference>
<evidence type="ECO:0000313" key="3">
    <source>
        <dbReference type="Proteomes" id="UP000216885"/>
    </source>
</evidence>
<accession>A0A261UTI4</accession>